<dbReference type="AlphaFoldDB" id="A0A219ARG7"/>
<gene>
    <name evidence="1" type="ORF">VFPPC_17471</name>
</gene>
<evidence type="ECO:0000313" key="1">
    <source>
        <dbReference type="EMBL" id="OWT43366.1"/>
    </source>
</evidence>
<sequence>MLNKQWPSLSQPLPDHCHHQQLCCKAVLTIIACFWAVSSSNVDSRAVIGMIWSDLVPVRSEDFSKPWSDRLVGPVRPLTHGSQERYLNANLFCLSSGQVEG</sequence>
<dbReference type="EMBL" id="LSBJ02000002">
    <property type="protein sequence ID" value="OWT43366.1"/>
    <property type="molecule type" value="Genomic_DNA"/>
</dbReference>
<evidence type="ECO:0000313" key="2">
    <source>
        <dbReference type="Proteomes" id="UP000078397"/>
    </source>
</evidence>
<protein>
    <submittedName>
        <fullName evidence="1">Uncharacterized protein</fullName>
    </submittedName>
</protein>
<dbReference type="KEGG" id="pchm:VFPPC_17471"/>
<dbReference type="Proteomes" id="UP000078397">
    <property type="component" value="Unassembled WGS sequence"/>
</dbReference>
<organism evidence="1 2">
    <name type="scientific">Pochonia chlamydosporia 170</name>
    <dbReference type="NCBI Taxonomy" id="1380566"/>
    <lineage>
        <taxon>Eukaryota</taxon>
        <taxon>Fungi</taxon>
        <taxon>Dikarya</taxon>
        <taxon>Ascomycota</taxon>
        <taxon>Pezizomycotina</taxon>
        <taxon>Sordariomycetes</taxon>
        <taxon>Hypocreomycetidae</taxon>
        <taxon>Hypocreales</taxon>
        <taxon>Clavicipitaceae</taxon>
        <taxon>Pochonia</taxon>
    </lineage>
</organism>
<keyword evidence="2" id="KW-1185">Reference proteome</keyword>
<proteinExistence type="predicted"/>
<reference evidence="1 2" key="1">
    <citation type="journal article" date="2016" name="PLoS Pathog.">
        <title>Biosynthesis of antibiotic leucinostatins in bio-control fungus Purpureocillium lilacinum and their inhibition on phytophthora revealed by genome mining.</title>
        <authorList>
            <person name="Wang G."/>
            <person name="Liu Z."/>
            <person name="Lin R."/>
            <person name="Li E."/>
            <person name="Mao Z."/>
            <person name="Ling J."/>
            <person name="Yang Y."/>
            <person name="Yin W.B."/>
            <person name="Xie B."/>
        </authorList>
    </citation>
    <scope>NUCLEOTIDE SEQUENCE [LARGE SCALE GENOMIC DNA]</scope>
    <source>
        <strain evidence="1">170</strain>
    </source>
</reference>
<dbReference type="RefSeq" id="XP_022285797.1">
    <property type="nucleotide sequence ID" value="XM_022429176.1"/>
</dbReference>
<dbReference type="GeneID" id="33936434"/>
<accession>A0A219ARG7</accession>
<comment type="caution">
    <text evidence="1">The sequence shown here is derived from an EMBL/GenBank/DDBJ whole genome shotgun (WGS) entry which is preliminary data.</text>
</comment>
<name>A0A219ARG7_METCM</name>